<evidence type="ECO:0000256" key="1">
    <source>
        <dbReference type="SAM" id="Phobius"/>
    </source>
</evidence>
<protein>
    <submittedName>
        <fullName evidence="3">Two-component system sensor histidine kinase YesM</fullName>
    </submittedName>
</protein>
<organism evidence="3 4">
    <name type="scientific">Cuneatibacter caecimuris</name>
    <dbReference type="NCBI Taxonomy" id="1796618"/>
    <lineage>
        <taxon>Bacteria</taxon>
        <taxon>Bacillati</taxon>
        <taxon>Bacillota</taxon>
        <taxon>Clostridia</taxon>
        <taxon>Lachnospirales</taxon>
        <taxon>Lachnospiraceae</taxon>
        <taxon>Cuneatibacter</taxon>
    </lineage>
</organism>
<dbReference type="InterPro" id="IPR050640">
    <property type="entry name" value="Bact_2-comp_sensor_kinase"/>
</dbReference>
<keyword evidence="1" id="KW-1133">Transmembrane helix</keyword>
<comment type="caution">
    <text evidence="3">The sequence shown here is derived from an EMBL/GenBank/DDBJ whole genome shotgun (WGS) entry which is preliminary data.</text>
</comment>
<dbReference type="PANTHER" id="PTHR34220:SF7">
    <property type="entry name" value="SENSOR HISTIDINE KINASE YPDA"/>
    <property type="match status" value="1"/>
</dbReference>
<keyword evidence="3" id="KW-0808">Transferase</keyword>
<gene>
    <name evidence="3" type="ORF">EV209_1133</name>
</gene>
<evidence type="ECO:0000313" key="3">
    <source>
        <dbReference type="EMBL" id="RZT03000.1"/>
    </source>
</evidence>
<name>A0A4Q7PUJ6_9FIRM</name>
<evidence type="ECO:0000259" key="2">
    <source>
        <dbReference type="SMART" id="SM00387"/>
    </source>
</evidence>
<keyword evidence="4" id="KW-1185">Reference proteome</keyword>
<feature type="transmembrane region" description="Helical" evidence="1">
    <location>
        <begin position="29"/>
        <end position="48"/>
    </location>
</feature>
<dbReference type="SUPFAM" id="SSF55874">
    <property type="entry name" value="ATPase domain of HSP90 chaperone/DNA topoisomerase II/histidine kinase"/>
    <property type="match status" value="1"/>
</dbReference>
<reference evidence="3 4" key="1">
    <citation type="submission" date="2019-02" db="EMBL/GenBank/DDBJ databases">
        <title>Genomic Encyclopedia of Type Strains, Phase IV (KMG-IV): sequencing the most valuable type-strain genomes for metagenomic binning, comparative biology and taxonomic classification.</title>
        <authorList>
            <person name="Goeker M."/>
        </authorList>
    </citation>
    <scope>NUCLEOTIDE SEQUENCE [LARGE SCALE GENOMIC DNA]</scope>
    <source>
        <strain evidence="3 4">DSM 29486</strain>
    </source>
</reference>
<keyword evidence="1" id="KW-0812">Transmembrane</keyword>
<dbReference type="Proteomes" id="UP000292927">
    <property type="component" value="Unassembled WGS sequence"/>
</dbReference>
<dbReference type="AlphaFoldDB" id="A0A4Q7PUJ6"/>
<keyword evidence="1" id="KW-0472">Membrane</keyword>
<proteinExistence type="predicted"/>
<dbReference type="Pfam" id="PF02518">
    <property type="entry name" value="HATPase_c"/>
    <property type="match status" value="1"/>
</dbReference>
<dbReference type="InterPro" id="IPR003594">
    <property type="entry name" value="HATPase_dom"/>
</dbReference>
<dbReference type="GO" id="GO:0000155">
    <property type="term" value="F:phosphorelay sensor kinase activity"/>
    <property type="evidence" value="ECO:0007669"/>
    <property type="project" value="InterPro"/>
</dbReference>
<dbReference type="Pfam" id="PF06580">
    <property type="entry name" value="His_kinase"/>
    <property type="match status" value="1"/>
</dbReference>
<dbReference type="GO" id="GO:0016020">
    <property type="term" value="C:membrane"/>
    <property type="evidence" value="ECO:0007669"/>
    <property type="project" value="InterPro"/>
</dbReference>
<dbReference type="InterPro" id="IPR036890">
    <property type="entry name" value="HATPase_C_sf"/>
</dbReference>
<evidence type="ECO:0000313" key="4">
    <source>
        <dbReference type="Proteomes" id="UP000292927"/>
    </source>
</evidence>
<dbReference type="InterPro" id="IPR010559">
    <property type="entry name" value="Sig_transdc_His_kin_internal"/>
</dbReference>
<keyword evidence="3" id="KW-0418">Kinase</keyword>
<accession>A0A4Q7PUJ6</accession>
<dbReference type="PANTHER" id="PTHR34220">
    <property type="entry name" value="SENSOR HISTIDINE KINASE YPDA"/>
    <property type="match status" value="1"/>
</dbReference>
<dbReference type="OrthoDB" id="9809348at2"/>
<dbReference type="EMBL" id="SGXF01000001">
    <property type="protein sequence ID" value="RZT03000.1"/>
    <property type="molecule type" value="Genomic_DNA"/>
</dbReference>
<feature type="transmembrane region" description="Helical" evidence="1">
    <location>
        <begin position="287"/>
        <end position="307"/>
    </location>
</feature>
<dbReference type="Gene3D" id="3.30.565.10">
    <property type="entry name" value="Histidine kinase-like ATPase, C-terminal domain"/>
    <property type="match status" value="1"/>
</dbReference>
<feature type="domain" description="Histidine kinase/HSP90-like ATPase" evidence="2">
    <location>
        <begin position="473"/>
        <end position="583"/>
    </location>
</feature>
<dbReference type="RefSeq" id="WP_130433843.1">
    <property type="nucleotide sequence ID" value="NZ_SGXF01000001.1"/>
</dbReference>
<sequence length="583" mass="67666">MKSEWSGQIEKLIRKYRLRSIFFQNLRQLFRLLLIPLLIMSVLIYTAYHYIEEKEMKSAYGDALSSLEEDIDSMIRSVQSQITQIAFDTDVELYMNQGTDGAQFELADIQEILKVPLMTQNYMSSMYLYARHSDYVITEGGMFDYSLFYDKEALEFYYREMRPKGLRYAGTRVPGKSRMQLSVYQEVHYNAVSEGLIVINLDLDKLVKKSERNDGDQVFLINGDRIVYATDESMADKNVSAIQGYENCAEGEIDVGEDYCIARSNTEVDGLKLVTFSKNGDFHQKMMLIRTVLFLVIAGMMILMVIVCVRVSERIFRPIRLILTEIEKNRLSLVGGEQGFQEENELSYIIHSIKQTAYNSQNIEMELADRIRLLKKAQSVALQSQINPHFLNNTLETINWMAMDMLSPENPISEMLEDLSVMFRMALEDTDIIIPISQEIEHASHYVKIQRIRYDERFDLDWQIDEVLYQYKTIKIVLQPLIENAIYHGIKRMEGQGLITVGGRLEDELVHLWVEDNGPGMTEEDLEKLKRNMNSEDIRESRHIGTANVNQRIRLYFGNQYGIIVHNNQGRGCRFELVFPAVK</sequence>
<dbReference type="SMART" id="SM00387">
    <property type="entry name" value="HATPase_c"/>
    <property type="match status" value="1"/>
</dbReference>